<dbReference type="GO" id="GO:0005684">
    <property type="term" value="C:U2-type spliceosomal complex"/>
    <property type="evidence" value="ECO:0007669"/>
    <property type="project" value="UniProtKB-ARBA"/>
</dbReference>
<comment type="subcellular location">
    <subcellularLocation>
        <location evidence="1">Nucleus</location>
    </subcellularLocation>
</comment>
<evidence type="ECO:0000313" key="8">
    <source>
        <dbReference type="EMBL" id="VVT51013.1"/>
    </source>
</evidence>
<keyword evidence="6" id="KW-0539">Nucleus</keyword>
<accession>A0A5E8BQL2</accession>
<gene>
    <name evidence="8" type="ORF">SAPINGB_P002955</name>
</gene>
<reference evidence="8 9" key="1">
    <citation type="submission" date="2019-09" db="EMBL/GenBank/DDBJ databases">
        <authorList>
            <person name="Brejova B."/>
        </authorList>
    </citation>
    <scope>NUCLEOTIDE SEQUENCE [LARGE SCALE GENOMIC DNA]</scope>
</reference>
<evidence type="ECO:0000313" key="9">
    <source>
        <dbReference type="Proteomes" id="UP000398389"/>
    </source>
</evidence>
<evidence type="ECO:0000256" key="6">
    <source>
        <dbReference type="ARBA" id="ARBA00023242"/>
    </source>
</evidence>
<keyword evidence="4" id="KW-0747">Spliceosome</keyword>
<dbReference type="InterPro" id="IPR037200">
    <property type="entry name" value="Isy1_sf"/>
</dbReference>
<evidence type="ECO:0000256" key="3">
    <source>
        <dbReference type="ARBA" id="ARBA00019194"/>
    </source>
</evidence>
<dbReference type="InterPro" id="IPR009360">
    <property type="entry name" value="Isy1"/>
</dbReference>
<evidence type="ECO:0000256" key="5">
    <source>
        <dbReference type="ARBA" id="ARBA00023187"/>
    </source>
</evidence>
<dbReference type="FunFam" id="1.10.287.660:FF:000001">
    <property type="entry name" value="pre-mRNA-splicing factor ISY1 homolog"/>
    <property type="match status" value="1"/>
</dbReference>
<dbReference type="GO" id="GO:0000974">
    <property type="term" value="C:Prp19 complex"/>
    <property type="evidence" value="ECO:0007669"/>
    <property type="project" value="UniProtKB-ARBA"/>
</dbReference>
<dbReference type="GO" id="GO:0000350">
    <property type="term" value="P:generation of catalytic spliceosome for second transesterification step"/>
    <property type="evidence" value="ECO:0007669"/>
    <property type="project" value="InterPro"/>
</dbReference>
<evidence type="ECO:0000256" key="7">
    <source>
        <dbReference type="ARBA" id="ARBA00073166"/>
    </source>
</evidence>
<proteinExistence type="inferred from homology"/>
<dbReference type="OrthoDB" id="1739576at2759"/>
<name>A0A5E8BQL2_9ASCO</name>
<dbReference type="RefSeq" id="XP_031853564.1">
    <property type="nucleotide sequence ID" value="XM_031997673.1"/>
</dbReference>
<evidence type="ECO:0000256" key="4">
    <source>
        <dbReference type="ARBA" id="ARBA00022728"/>
    </source>
</evidence>
<organism evidence="8 9">
    <name type="scientific">Magnusiomyces paraingens</name>
    <dbReference type="NCBI Taxonomy" id="2606893"/>
    <lineage>
        <taxon>Eukaryota</taxon>
        <taxon>Fungi</taxon>
        <taxon>Dikarya</taxon>
        <taxon>Ascomycota</taxon>
        <taxon>Saccharomycotina</taxon>
        <taxon>Dipodascomycetes</taxon>
        <taxon>Dipodascales</taxon>
        <taxon>Dipodascaceae</taxon>
        <taxon>Magnusiomyces</taxon>
    </lineage>
</organism>
<sequence length="258" mass="30441">MSRNSEKSQSMLFRFREQQAAEMGVINTGRMRRPRSVQTVQDVHICEKWRGQINKEIGQKIVKIQDPALSEFQIRDINDEINKLMREKTAWEIQIKSLGGPNYLRFGSKIFDEHGNEIPQIITGGGAKSGYKYFGRARDLPDVKEMIEQEIKQQKLKREQTAQDKLDQAKFRDLPAEYFGFTNEKDKELYQNMLINEKEYSAHRFTQILNSKTKEQIVAEEKFVPLDNDITENVPTQEQVEKYLMERLRKKIEDRYDI</sequence>
<comment type="similarity">
    <text evidence="2">Belongs to the ISY1 family.</text>
</comment>
<keyword evidence="9" id="KW-1185">Reference proteome</keyword>
<dbReference type="AlphaFoldDB" id="A0A5E8BQL2"/>
<dbReference type="Gene3D" id="1.10.287.660">
    <property type="entry name" value="Helix hairpin bin"/>
    <property type="match status" value="1"/>
</dbReference>
<protein>
    <recommendedName>
        <fullName evidence="3">Pre-mRNA-splicing factor ISY1</fullName>
    </recommendedName>
    <alternativeName>
        <fullName evidence="7">Pre-mRNA-splicing factor isy1</fullName>
    </alternativeName>
</protein>
<dbReference type="EMBL" id="CABVLU010000002">
    <property type="protein sequence ID" value="VVT51013.1"/>
    <property type="molecule type" value="Genomic_DNA"/>
</dbReference>
<dbReference type="Pfam" id="PF06246">
    <property type="entry name" value="Isy1"/>
    <property type="match status" value="1"/>
</dbReference>
<dbReference type="GeneID" id="43581773"/>
<dbReference type="SUPFAM" id="SSF140102">
    <property type="entry name" value="ISY1 domain-like"/>
    <property type="match status" value="1"/>
</dbReference>
<dbReference type="InterPro" id="IPR029012">
    <property type="entry name" value="Helix_hairpin_bin_sf"/>
</dbReference>
<evidence type="ECO:0000256" key="2">
    <source>
        <dbReference type="ARBA" id="ARBA00007002"/>
    </source>
</evidence>
<keyword evidence="5" id="KW-0508">mRNA splicing</keyword>
<dbReference type="PANTHER" id="PTHR13021">
    <property type="entry name" value="PRE-MRNA-SPLICING FACTOR ISY1"/>
    <property type="match status" value="1"/>
</dbReference>
<keyword evidence="4" id="KW-0507">mRNA processing</keyword>
<dbReference type="Proteomes" id="UP000398389">
    <property type="component" value="Unassembled WGS sequence"/>
</dbReference>
<evidence type="ECO:0000256" key="1">
    <source>
        <dbReference type="ARBA" id="ARBA00004123"/>
    </source>
</evidence>
<dbReference type="GO" id="GO:0071014">
    <property type="term" value="C:post-mRNA release spliceosomal complex"/>
    <property type="evidence" value="ECO:0007669"/>
    <property type="project" value="UniProtKB-ARBA"/>
</dbReference>